<keyword evidence="2" id="KW-1185">Reference proteome</keyword>
<dbReference type="Proteomes" id="UP000194761">
    <property type="component" value="Unassembled WGS sequence"/>
</dbReference>
<proteinExistence type="predicted"/>
<dbReference type="RefSeq" id="WP_086566589.1">
    <property type="nucleotide sequence ID" value="NZ_NGFP01000002.1"/>
</dbReference>
<dbReference type="AlphaFoldDB" id="A0A243RXQ5"/>
<reference evidence="1 2" key="1">
    <citation type="submission" date="2017-05" db="EMBL/GenBank/DDBJ databases">
        <title>Biotechnological potential of actinobacteria isolated from South African environments.</title>
        <authorList>
            <person name="Le Roes-Hill M."/>
            <person name="Prins A."/>
            <person name="Durrell K.A."/>
        </authorList>
    </citation>
    <scope>NUCLEOTIDE SEQUENCE [LARGE SCALE GENOMIC DNA]</scope>
    <source>
        <strain evidence="1">M26</strain>
    </source>
</reference>
<dbReference type="EMBL" id="NGFP01000002">
    <property type="protein sequence ID" value="OUC99974.1"/>
    <property type="molecule type" value="Genomic_DNA"/>
</dbReference>
<sequence>MTAAPSDAACAERQTHDGAIFADPRSAAARTPRAKDRPRSCELTFFGYGVLPPTFSHRW</sequence>
<accession>A0A243RXQ5</accession>
<gene>
    <name evidence="1" type="ORF">CA984_00520</name>
</gene>
<comment type="caution">
    <text evidence="1">The sequence shown here is derived from an EMBL/GenBank/DDBJ whole genome shotgun (WGS) entry which is preliminary data.</text>
</comment>
<evidence type="ECO:0000313" key="1">
    <source>
        <dbReference type="EMBL" id="OUC99974.1"/>
    </source>
</evidence>
<protein>
    <submittedName>
        <fullName evidence="1">Uncharacterized protein</fullName>
    </submittedName>
</protein>
<evidence type="ECO:0000313" key="2">
    <source>
        <dbReference type="Proteomes" id="UP000194761"/>
    </source>
</evidence>
<organism evidence="1 2">
    <name type="scientific">Streptosporangium minutum</name>
    <dbReference type="NCBI Taxonomy" id="569862"/>
    <lineage>
        <taxon>Bacteria</taxon>
        <taxon>Bacillati</taxon>
        <taxon>Actinomycetota</taxon>
        <taxon>Actinomycetes</taxon>
        <taxon>Streptosporangiales</taxon>
        <taxon>Streptosporangiaceae</taxon>
        <taxon>Streptosporangium</taxon>
    </lineage>
</organism>
<name>A0A243RXQ5_9ACTN</name>